<keyword evidence="1" id="KW-1133">Transmembrane helix</keyword>
<dbReference type="AlphaFoldDB" id="A0A655DPK8"/>
<keyword evidence="1" id="KW-0472">Membrane</keyword>
<accession>A0A655DPK8</accession>
<dbReference type="EMBL" id="CQPD01000038">
    <property type="protein sequence ID" value="CNU76634.1"/>
    <property type="molecule type" value="Genomic_DNA"/>
</dbReference>
<organism evidence="2 3">
    <name type="scientific">Salmonella enterica subsp. enterica serovar Bovismorbificans</name>
    <dbReference type="NCBI Taxonomy" id="58097"/>
    <lineage>
        <taxon>Bacteria</taxon>
        <taxon>Pseudomonadati</taxon>
        <taxon>Pseudomonadota</taxon>
        <taxon>Gammaproteobacteria</taxon>
        <taxon>Enterobacterales</taxon>
        <taxon>Enterobacteriaceae</taxon>
        <taxon>Salmonella</taxon>
    </lineage>
</organism>
<dbReference type="Proteomes" id="UP000042394">
    <property type="component" value="Unassembled WGS sequence"/>
</dbReference>
<protein>
    <submittedName>
        <fullName evidence="2">Uncharacterized protein</fullName>
    </submittedName>
</protein>
<sequence length="126" mass="13562">MPSCGLVTKSMAPNSSARSVTSEPFPVSEETITTGIGRRRISFSRKSRPSIRGISTSRVNTSGLNFLMRSLATNGSGAVATISISLWLLIISVMIWRISAESSTDNTLILLMLYPYLAHTPSVRAG</sequence>
<reference evidence="2 3" key="1">
    <citation type="submission" date="2015-03" db="EMBL/GenBank/DDBJ databases">
        <authorList>
            <consortium name="Pathogen Informatics"/>
        </authorList>
    </citation>
    <scope>NUCLEOTIDE SEQUENCE [LARGE SCALE GENOMIC DNA]</scope>
    <source>
        <strain evidence="2 3">D4891</strain>
    </source>
</reference>
<evidence type="ECO:0000313" key="2">
    <source>
        <dbReference type="EMBL" id="CNU76634.1"/>
    </source>
</evidence>
<evidence type="ECO:0000256" key="1">
    <source>
        <dbReference type="SAM" id="Phobius"/>
    </source>
</evidence>
<feature type="transmembrane region" description="Helical" evidence="1">
    <location>
        <begin position="77"/>
        <end position="96"/>
    </location>
</feature>
<name>A0A655DPK8_SALET</name>
<gene>
    <name evidence="2" type="ORF">ERS008207_03433</name>
</gene>
<keyword evidence="1" id="KW-0812">Transmembrane</keyword>
<evidence type="ECO:0000313" key="3">
    <source>
        <dbReference type="Proteomes" id="UP000042394"/>
    </source>
</evidence>
<proteinExistence type="predicted"/>